<reference evidence="1 2" key="1">
    <citation type="journal article" date="2022" name="New Phytol.">
        <title>Ecological generalism drives hyperdiversity of secondary metabolite gene clusters in xylarialean endophytes.</title>
        <authorList>
            <person name="Franco M.E.E."/>
            <person name="Wisecaver J.H."/>
            <person name="Arnold A.E."/>
            <person name="Ju Y.M."/>
            <person name="Slot J.C."/>
            <person name="Ahrendt S."/>
            <person name="Moore L.P."/>
            <person name="Eastman K.E."/>
            <person name="Scott K."/>
            <person name="Konkel Z."/>
            <person name="Mondo S.J."/>
            <person name="Kuo A."/>
            <person name="Hayes R.D."/>
            <person name="Haridas S."/>
            <person name="Andreopoulos B."/>
            <person name="Riley R."/>
            <person name="LaButti K."/>
            <person name="Pangilinan J."/>
            <person name="Lipzen A."/>
            <person name="Amirebrahimi M."/>
            <person name="Yan J."/>
            <person name="Adam C."/>
            <person name="Keymanesh K."/>
            <person name="Ng V."/>
            <person name="Louie K."/>
            <person name="Northen T."/>
            <person name="Drula E."/>
            <person name="Henrissat B."/>
            <person name="Hsieh H.M."/>
            <person name="Youens-Clark K."/>
            <person name="Lutzoni F."/>
            <person name="Miadlikowska J."/>
            <person name="Eastwood D.C."/>
            <person name="Hamelin R.C."/>
            <person name="Grigoriev I.V."/>
            <person name="U'Ren J.M."/>
        </authorList>
    </citation>
    <scope>NUCLEOTIDE SEQUENCE [LARGE SCALE GENOMIC DNA]</scope>
    <source>
        <strain evidence="1 2">ER1909</strain>
    </source>
</reference>
<gene>
    <name evidence="1" type="ORF">F4821DRAFT_278208</name>
</gene>
<comment type="caution">
    <text evidence="1">The sequence shown here is derived from an EMBL/GenBank/DDBJ whole genome shotgun (WGS) entry which is preliminary data.</text>
</comment>
<evidence type="ECO:0000313" key="1">
    <source>
        <dbReference type="EMBL" id="KAI6086889.1"/>
    </source>
</evidence>
<dbReference type="EMBL" id="MU394311">
    <property type="protein sequence ID" value="KAI6086889.1"/>
    <property type="molecule type" value="Genomic_DNA"/>
</dbReference>
<protein>
    <submittedName>
        <fullName evidence="1">Uncharacterized protein</fullName>
    </submittedName>
</protein>
<keyword evidence="2" id="KW-1185">Reference proteome</keyword>
<proteinExistence type="predicted"/>
<sequence length="653" mass="74290">MAEILGIAASGIAVAQLSSQVCGAVFKLKRLWNEVKDVPKDIADLMDQIDCLNPVLWAAGNNFDQSGWNESASMSTTMYCRKALQNLTDLVDELNCQINSCNKSRRKIAAIRVILKKDLLKKLERRLENAVRMLILAQQSYLLALTQIHPDIIVQKFAALTAQRNHTIFQMAAEGQEPDTVKTPDNTAKTAPHEIKHLNLQKHSGAFTKIGIFGRFHIDSRASRLHILYQAPMWLSRRIWELYSMKANGAWQCSLRSYSVIPDNSKTIWLAQYNSPKDMQELFDTGLASPYDENERGKSLLHYAVDWHNLEMAKYLINIGLGPLDSPNGRWHLNNTIWTEGSPDFFKVLLTDQSFAKSLVSPRSDILEDEELPSKCFCRYGVFDLETYKLLLPVQCPRHQSASLESRLCSAKTTLKRDGSADVAKFLLQPEWSISPRAICTENPLTLLIARRLPVSVCDALVRTTRVEVYLCDVQVNTRQLGEKLESLFQFAIDVIQHTPDVHSTYPLLTSGRDTALTIGLFRTLKYLSKRNVVGKARVTNILHEVLVVWLRMLREADIDLNAYGKNEHQLLVNSKICQERLITHSVDHPFSVFRIVGITYGSQPEDWEIFWNEPSDQFAGHFWQLVEDPQLHIPGSWVNDDDYVCYSDSDDD</sequence>
<name>A0ACC0D2A8_9PEZI</name>
<evidence type="ECO:0000313" key="2">
    <source>
        <dbReference type="Proteomes" id="UP001497680"/>
    </source>
</evidence>
<dbReference type="Proteomes" id="UP001497680">
    <property type="component" value="Unassembled WGS sequence"/>
</dbReference>
<organism evidence="1 2">
    <name type="scientific">Hypoxylon rubiginosum</name>
    <dbReference type="NCBI Taxonomy" id="110542"/>
    <lineage>
        <taxon>Eukaryota</taxon>
        <taxon>Fungi</taxon>
        <taxon>Dikarya</taxon>
        <taxon>Ascomycota</taxon>
        <taxon>Pezizomycotina</taxon>
        <taxon>Sordariomycetes</taxon>
        <taxon>Xylariomycetidae</taxon>
        <taxon>Xylariales</taxon>
        <taxon>Hypoxylaceae</taxon>
        <taxon>Hypoxylon</taxon>
    </lineage>
</organism>
<accession>A0ACC0D2A8</accession>